<comment type="caution">
    <text evidence="2">The sequence shown here is derived from an EMBL/GenBank/DDBJ whole genome shotgun (WGS) entry which is preliminary data.</text>
</comment>
<dbReference type="Proteomes" id="UP001066276">
    <property type="component" value="Chromosome 10"/>
</dbReference>
<reference evidence="2" key="1">
    <citation type="journal article" date="2022" name="bioRxiv">
        <title>Sequencing and chromosome-scale assembly of the giantPleurodeles waltlgenome.</title>
        <authorList>
            <person name="Brown T."/>
            <person name="Elewa A."/>
            <person name="Iarovenko S."/>
            <person name="Subramanian E."/>
            <person name="Araus A.J."/>
            <person name="Petzold A."/>
            <person name="Susuki M."/>
            <person name="Suzuki K.-i.T."/>
            <person name="Hayashi T."/>
            <person name="Toyoda A."/>
            <person name="Oliveira C."/>
            <person name="Osipova E."/>
            <person name="Leigh N.D."/>
            <person name="Simon A."/>
            <person name="Yun M.H."/>
        </authorList>
    </citation>
    <scope>NUCLEOTIDE SEQUENCE</scope>
    <source>
        <strain evidence="2">20211129_DDA</strain>
        <tissue evidence="2">Liver</tissue>
    </source>
</reference>
<evidence type="ECO:0000313" key="3">
    <source>
        <dbReference type="Proteomes" id="UP001066276"/>
    </source>
</evidence>
<name>A0AAV7M100_PLEWA</name>
<keyword evidence="3" id="KW-1185">Reference proteome</keyword>
<sequence length="80" mass="8988">MAGECQWKELDDGLEELLMKARELLAKRRGGMGNKREVGLAEHGPTKRRWSSQEAEVVEQQLKHGKLRGGPPAAYTMARD</sequence>
<organism evidence="2 3">
    <name type="scientific">Pleurodeles waltl</name>
    <name type="common">Iberian ribbed newt</name>
    <dbReference type="NCBI Taxonomy" id="8319"/>
    <lineage>
        <taxon>Eukaryota</taxon>
        <taxon>Metazoa</taxon>
        <taxon>Chordata</taxon>
        <taxon>Craniata</taxon>
        <taxon>Vertebrata</taxon>
        <taxon>Euteleostomi</taxon>
        <taxon>Amphibia</taxon>
        <taxon>Batrachia</taxon>
        <taxon>Caudata</taxon>
        <taxon>Salamandroidea</taxon>
        <taxon>Salamandridae</taxon>
        <taxon>Pleurodelinae</taxon>
        <taxon>Pleurodeles</taxon>
    </lineage>
</organism>
<accession>A0AAV7M100</accession>
<feature type="region of interest" description="Disordered" evidence="1">
    <location>
        <begin position="61"/>
        <end position="80"/>
    </location>
</feature>
<dbReference type="EMBL" id="JANPWB010000014">
    <property type="protein sequence ID" value="KAJ1096794.1"/>
    <property type="molecule type" value="Genomic_DNA"/>
</dbReference>
<feature type="region of interest" description="Disordered" evidence="1">
    <location>
        <begin position="35"/>
        <end position="54"/>
    </location>
</feature>
<gene>
    <name evidence="2" type="ORF">NDU88_001925</name>
</gene>
<protein>
    <submittedName>
        <fullName evidence="2">Uncharacterized protein</fullName>
    </submittedName>
</protein>
<evidence type="ECO:0000256" key="1">
    <source>
        <dbReference type="SAM" id="MobiDB-lite"/>
    </source>
</evidence>
<dbReference type="AlphaFoldDB" id="A0AAV7M100"/>
<proteinExistence type="predicted"/>
<evidence type="ECO:0000313" key="2">
    <source>
        <dbReference type="EMBL" id="KAJ1096794.1"/>
    </source>
</evidence>